<evidence type="ECO:0000313" key="3">
    <source>
        <dbReference type="Proteomes" id="UP000054217"/>
    </source>
</evidence>
<accession>A0A0C3P2K2</accession>
<organism evidence="2 3">
    <name type="scientific">Pisolithus tinctorius Marx 270</name>
    <dbReference type="NCBI Taxonomy" id="870435"/>
    <lineage>
        <taxon>Eukaryota</taxon>
        <taxon>Fungi</taxon>
        <taxon>Dikarya</taxon>
        <taxon>Basidiomycota</taxon>
        <taxon>Agaricomycotina</taxon>
        <taxon>Agaricomycetes</taxon>
        <taxon>Agaricomycetidae</taxon>
        <taxon>Boletales</taxon>
        <taxon>Sclerodermatineae</taxon>
        <taxon>Pisolithaceae</taxon>
        <taxon>Pisolithus</taxon>
    </lineage>
</organism>
<dbReference type="AlphaFoldDB" id="A0A0C3P2K2"/>
<keyword evidence="3" id="KW-1185">Reference proteome</keyword>
<evidence type="ECO:0000313" key="2">
    <source>
        <dbReference type="EMBL" id="KIO01721.1"/>
    </source>
</evidence>
<reference evidence="2 3" key="1">
    <citation type="submission" date="2014-04" db="EMBL/GenBank/DDBJ databases">
        <authorList>
            <consortium name="DOE Joint Genome Institute"/>
            <person name="Kuo A."/>
            <person name="Kohler A."/>
            <person name="Costa M.D."/>
            <person name="Nagy L.G."/>
            <person name="Floudas D."/>
            <person name="Copeland A."/>
            <person name="Barry K.W."/>
            <person name="Cichocki N."/>
            <person name="Veneault-Fourrey C."/>
            <person name="LaButti K."/>
            <person name="Lindquist E.A."/>
            <person name="Lipzen A."/>
            <person name="Lundell T."/>
            <person name="Morin E."/>
            <person name="Murat C."/>
            <person name="Sun H."/>
            <person name="Tunlid A."/>
            <person name="Henrissat B."/>
            <person name="Grigoriev I.V."/>
            <person name="Hibbett D.S."/>
            <person name="Martin F."/>
            <person name="Nordberg H.P."/>
            <person name="Cantor M.N."/>
            <person name="Hua S.X."/>
        </authorList>
    </citation>
    <scope>NUCLEOTIDE SEQUENCE [LARGE SCALE GENOMIC DNA]</scope>
    <source>
        <strain evidence="2 3">Marx 270</strain>
    </source>
</reference>
<gene>
    <name evidence="2" type="ORF">M404DRAFT_28457</name>
</gene>
<name>A0A0C3P2K2_PISTI</name>
<evidence type="ECO:0000256" key="1">
    <source>
        <dbReference type="SAM" id="MobiDB-lite"/>
    </source>
</evidence>
<dbReference type="EMBL" id="KN831986">
    <property type="protein sequence ID" value="KIO01721.1"/>
    <property type="molecule type" value="Genomic_DNA"/>
</dbReference>
<protein>
    <submittedName>
        <fullName evidence="2">Uncharacterized protein</fullName>
    </submittedName>
</protein>
<proteinExistence type="predicted"/>
<feature type="region of interest" description="Disordered" evidence="1">
    <location>
        <begin position="40"/>
        <end position="63"/>
    </location>
</feature>
<dbReference type="InParanoid" id="A0A0C3P2K2"/>
<reference evidence="3" key="2">
    <citation type="submission" date="2015-01" db="EMBL/GenBank/DDBJ databases">
        <title>Evolutionary Origins and Diversification of the Mycorrhizal Mutualists.</title>
        <authorList>
            <consortium name="DOE Joint Genome Institute"/>
            <consortium name="Mycorrhizal Genomics Consortium"/>
            <person name="Kohler A."/>
            <person name="Kuo A."/>
            <person name="Nagy L.G."/>
            <person name="Floudas D."/>
            <person name="Copeland A."/>
            <person name="Barry K.W."/>
            <person name="Cichocki N."/>
            <person name="Veneault-Fourrey C."/>
            <person name="LaButti K."/>
            <person name="Lindquist E.A."/>
            <person name="Lipzen A."/>
            <person name="Lundell T."/>
            <person name="Morin E."/>
            <person name="Murat C."/>
            <person name="Riley R."/>
            <person name="Ohm R."/>
            <person name="Sun H."/>
            <person name="Tunlid A."/>
            <person name="Henrissat B."/>
            <person name="Grigoriev I.V."/>
            <person name="Hibbett D.S."/>
            <person name="Martin F."/>
        </authorList>
    </citation>
    <scope>NUCLEOTIDE SEQUENCE [LARGE SCALE GENOMIC DNA]</scope>
    <source>
        <strain evidence="3">Marx 270</strain>
    </source>
</reference>
<dbReference type="HOGENOM" id="CLU_2886776_0_0_1"/>
<dbReference type="Proteomes" id="UP000054217">
    <property type="component" value="Unassembled WGS sequence"/>
</dbReference>
<sequence>MTCITGLDDEELDCCGESALPGHLLGLFLHCLLDKAEDDPTDDDVEAFASDVKSGPTLTNSDA</sequence>